<organism evidence="2 3">
    <name type="scientific">Talaromyces atroroseus</name>
    <dbReference type="NCBI Taxonomy" id="1441469"/>
    <lineage>
        <taxon>Eukaryota</taxon>
        <taxon>Fungi</taxon>
        <taxon>Dikarya</taxon>
        <taxon>Ascomycota</taxon>
        <taxon>Pezizomycotina</taxon>
        <taxon>Eurotiomycetes</taxon>
        <taxon>Eurotiomycetidae</taxon>
        <taxon>Eurotiales</taxon>
        <taxon>Trichocomaceae</taxon>
        <taxon>Talaromyces</taxon>
        <taxon>Talaromyces sect. Trachyspermi</taxon>
    </lineage>
</organism>
<sequence>MSLAEVSQSHIQRVIAQLDKEASIDPKYHITATGHGTLTEGRARPKPEDPTATRDFKVKITTDRPGPDKHHSPENPKSDGARDYTVVITAHLEDRKTRKKLGWAGGETFELTYILNGNKYESRSVNFYLSGKSKKDLQYRETIPFPFSRSDSVFVYAKLKASAKSPVYFHPNPSRNDKDKIEKPIRFYAKLK</sequence>
<reference evidence="2 3" key="1">
    <citation type="submission" date="2015-06" db="EMBL/GenBank/DDBJ databases">
        <title>Talaromyces atroroseus IBT 11181 draft genome.</title>
        <authorList>
            <person name="Rasmussen K.B."/>
            <person name="Rasmussen S."/>
            <person name="Petersen B."/>
            <person name="Sicheritz-Ponten T."/>
            <person name="Mortensen U.H."/>
            <person name="Thrane U."/>
        </authorList>
    </citation>
    <scope>NUCLEOTIDE SEQUENCE [LARGE SCALE GENOMIC DNA]</scope>
    <source>
        <strain evidence="2 3">IBT 11181</strain>
    </source>
</reference>
<feature type="region of interest" description="Disordered" evidence="1">
    <location>
        <begin position="26"/>
        <end position="82"/>
    </location>
</feature>
<dbReference type="AlphaFoldDB" id="A0A1Q5QAA2"/>
<name>A0A1Q5QAA2_TALAT</name>
<accession>A0A1Q5QAA2</accession>
<dbReference type="RefSeq" id="XP_020122971.1">
    <property type="nucleotide sequence ID" value="XM_020261517.1"/>
</dbReference>
<evidence type="ECO:0000313" key="2">
    <source>
        <dbReference type="EMBL" id="OKL62850.1"/>
    </source>
</evidence>
<evidence type="ECO:0000313" key="3">
    <source>
        <dbReference type="Proteomes" id="UP000214365"/>
    </source>
</evidence>
<gene>
    <name evidence="2" type="ORF">UA08_01812</name>
</gene>
<comment type="caution">
    <text evidence="2">The sequence shown here is derived from an EMBL/GenBank/DDBJ whole genome shotgun (WGS) entry which is preliminary data.</text>
</comment>
<dbReference type="Proteomes" id="UP000214365">
    <property type="component" value="Unassembled WGS sequence"/>
</dbReference>
<feature type="compositionally biased region" description="Basic and acidic residues" evidence="1">
    <location>
        <begin position="41"/>
        <end position="82"/>
    </location>
</feature>
<dbReference type="EMBL" id="LFMY01000002">
    <property type="protein sequence ID" value="OKL62850.1"/>
    <property type="molecule type" value="Genomic_DNA"/>
</dbReference>
<evidence type="ECO:0000256" key="1">
    <source>
        <dbReference type="SAM" id="MobiDB-lite"/>
    </source>
</evidence>
<keyword evidence="3" id="KW-1185">Reference proteome</keyword>
<dbReference type="GeneID" id="31001567"/>
<protein>
    <submittedName>
        <fullName evidence="2">Uncharacterized protein</fullName>
    </submittedName>
</protein>
<proteinExistence type="predicted"/>